<organism evidence="2 3">
    <name type="scientific">Flavobacterium aquatile LMG 4008 = ATCC 11947</name>
    <dbReference type="NCBI Taxonomy" id="1453498"/>
    <lineage>
        <taxon>Bacteria</taxon>
        <taxon>Pseudomonadati</taxon>
        <taxon>Bacteroidota</taxon>
        <taxon>Flavobacteriia</taxon>
        <taxon>Flavobacteriales</taxon>
        <taxon>Flavobacteriaceae</taxon>
        <taxon>Flavobacterium</taxon>
    </lineage>
</organism>
<dbReference type="Proteomes" id="UP000029554">
    <property type="component" value="Unassembled WGS sequence"/>
</dbReference>
<feature type="domain" description="Glycosyl transferase family 28 C-terminal" evidence="1">
    <location>
        <begin position="222"/>
        <end position="322"/>
    </location>
</feature>
<evidence type="ECO:0000313" key="3">
    <source>
        <dbReference type="Proteomes" id="UP000029554"/>
    </source>
</evidence>
<reference evidence="2 3" key="1">
    <citation type="submission" date="2014-09" db="EMBL/GenBank/DDBJ databases">
        <title>Whole Genome Shotgun of Flavobacterium aquatile LMG 4008.</title>
        <authorList>
            <person name="Gale A.N."/>
            <person name="Pipes S.E."/>
            <person name="Newman J.D."/>
        </authorList>
    </citation>
    <scope>NUCLEOTIDE SEQUENCE [LARGE SCALE GENOMIC DNA]</scope>
    <source>
        <strain evidence="2 3">LMG 4008</strain>
    </source>
</reference>
<dbReference type="Pfam" id="PF04101">
    <property type="entry name" value="Glyco_tran_28_C"/>
    <property type="match status" value="1"/>
</dbReference>
<dbReference type="RefSeq" id="WP_035127983.1">
    <property type="nucleotide sequence ID" value="NZ_JRHH01000005.1"/>
</dbReference>
<dbReference type="SUPFAM" id="SSF53756">
    <property type="entry name" value="UDP-Glycosyltransferase/glycogen phosphorylase"/>
    <property type="match status" value="1"/>
</dbReference>
<keyword evidence="2" id="KW-0808">Transferase</keyword>
<dbReference type="PANTHER" id="PTHR21015">
    <property type="entry name" value="UDP-N-ACETYLGLUCOSAMINE--N-ACETYLMURAMYL-(PENTAPEPTIDE) PYROPHOSPHORYL-UNDECAPRENOL N-ACETYLGLUCOSAMINE TRANSFERASE 1"/>
    <property type="match status" value="1"/>
</dbReference>
<dbReference type="OrthoDB" id="9803241at2"/>
<dbReference type="STRING" id="1453498.LG45_13710"/>
<proteinExistence type="predicted"/>
<gene>
    <name evidence="2" type="ORF">LG45_13710</name>
</gene>
<dbReference type="GO" id="GO:0016758">
    <property type="term" value="F:hexosyltransferase activity"/>
    <property type="evidence" value="ECO:0007669"/>
    <property type="project" value="InterPro"/>
</dbReference>
<dbReference type="eggNOG" id="COG0707">
    <property type="taxonomic scope" value="Bacteria"/>
</dbReference>
<comment type="caution">
    <text evidence="2">The sequence shown here is derived from an EMBL/GenBank/DDBJ whole genome shotgun (WGS) entry which is preliminary data.</text>
</comment>
<evidence type="ECO:0000313" key="2">
    <source>
        <dbReference type="EMBL" id="KGD67274.1"/>
    </source>
</evidence>
<protein>
    <submittedName>
        <fullName evidence="2">Glycosyltransferase</fullName>
    </submittedName>
</protein>
<dbReference type="EMBL" id="JRHH01000005">
    <property type="protein sequence ID" value="KGD67274.1"/>
    <property type="molecule type" value="Genomic_DNA"/>
</dbReference>
<dbReference type="PANTHER" id="PTHR21015:SF22">
    <property type="entry name" value="GLYCOSYLTRANSFERASE"/>
    <property type="match status" value="1"/>
</dbReference>
<dbReference type="InterPro" id="IPR007235">
    <property type="entry name" value="Glyco_trans_28_C"/>
</dbReference>
<keyword evidence="3" id="KW-1185">Reference proteome</keyword>
<sequence length="357" mass="41357">MKNETKNILVAPLNWGLGHATRCIPIIQELEKNGFNPIIASDGVALALLRKEFPHLTTIELPSYNIEYAKKGENFKWKLIKNSPKTLYAILQEKQQIKKIVKEHQLSGIISDNRLGVHSKKVPSVFITHQLTVLSGKTTWISSKLHQHFISKFTECWIPDVNEIPNLTGKLGHLKNTKLKLTYIGILSRLQKKELPIKYQLMVILSGPEPQRTFLEEKLIVELENYKDNVVFIKGKVEAEQKTEQIKNITFYNFMQTEQLEQTFNESEIVLCRSGYTTVMDLAKLEKKAFFIPTPGQFEQEYLAKKYKKEGLVPSSRQEKFKLDGLLLVQLYKGLPNIKQDVNWKQLFHLFESERKF</sequence>
<accession>A0A095SSD6</accession>
<dbReference type="AlphaFoldDB" id="A0A095SSD6"/>
<evidence type="ECO:0000259" key="1">
    <source>
        <dbReference type="Pfam" id="PF04101"/>
    </source>
</evidence>
<name>A0A095SSD6_9FLAO</name>
<dbReference type="Gene3D" id="3.40.50.2000">
    <property type="entry name" value="Glycogen Phosphorylase B"/>
    <property type="match status" value="1"/>
</dbReference>